<comment type="catalytic activity">
    <reaction evidence="5">
        <text>L-arginyl-[protein] + S-adenosyl-L-methionine = N(omega)-methyl-L-arginyl-[protein] + S-adenosyl-L-homocysteine + H(+)</text>
        <dbReference type="Rhea" id="RHEA:48100"/>
        <dbReference type="Rhea" id="RHEA-COMP:10532"/>
        <dbReference type="Rhea" id="RHEA-COMP:11990"/>
        <dbReference type="ChEBI" id="CHEBI:15378"/>
        <dbReference type="ChEBI" id="CHEBI:29965"/>
        <dbReference type="ChEBI" id="CHEBI:57856"/>
        <dbReference type="ChEBI" id="CHEBI:59789"/>
        <dbReference type="ChEBI" id="CHEBI:65280"/>
    </reaction>
    <physiologicalReaction direction="left-to-right" evidence="5">
        <dbReference type="Rhea" id="RHEA:48101"/>
    </physiologicalReaction>
</comment>
<feature type="domain" description="Methyltransferase" evidence="7">
    <location>
        <begin position="64"/>
        <end position="163"/>
    </location>
</feature>
<evidence type="ECO:0000259" key="8">
    <source>
        <dbReference type="Pfam" id="PF22528"/>
    </source>
</evidence>
<keyword evidence="3 6" id="KW-0808">Transferase</keyword>
<evidence type="ECO:0000256" key="3">
    <source>
        <dbReference type="ARBA" id="ARBA00022679"/>
    </source>
</evidence>
<organism evidence="11">
    <name type="scientific">Taenia asiatica</name>
    <name type="common">Asian tapeworm</name>
    <dbReference type="NCBI Taxonomy" id="60517"/>
    <lineage>
        <taxon>Eukaryota</taxon>
        <taxon>Metazoa</taxon>
        <taxon>Spiralia</taxon>
        <taxon>Lophotrochozoa</taxon>
        <taxon>Platyhelminthes</taxon>
        <taxon>Cestoda</taxon>
        <taxon>Eucestoda</taxon>
        <taxon>Cyclophyllidea</taxon>
        <taxon>Taeniidae</taxon>
        <taxon>Taenia</taxon>
    </lineage>
</organism>
<evidence type="ECO:0000256" key="5">
    <source>
        <dbReference type="ARBA" id="ARBA00049303"/>
    </source>
</evidence>
<evidence type="ECO:0000313" key="11">
    <source>
        <dbReference type="WBParaSite" id="TASK_0000452001-mRNA-1"/>
    </source>
</evidence>
<dbReference type="GO" id="GO:0032259">
    <property type="term" value="P:methylation"/>
    <property type="evidence" value="ECO:0007669"/>
    <property type="project" value="UniProtKB-KW"/>
</dbReference>
<dbReference type="FunFam" id="2.70.160.11:FF:000001">
    <property type="entry name" value="Blast:Protein arginine N-methyltransferase 1"/>
    <property type="match status" value="1"/>
</dbReference>
<keyword evidence="10" id="KW-1185">Reference proteome</keyword>
<dbReference type="WBParaSite" id="TASK_0000452001-mRNA-1">
    <property type="protein sequence ID" value="TASK_0000452001-mRNA-1"/>
    <property type="gene ID" value="TASK_0000452001"/>
</dbReference>
<dbReference type="Gene3D" id="3.40.50.150">
    <property type="entry name" value="Vaccinia Virus protein VP39"/>
    <property type="match status" value="1"/>
</dbReference>
<dbReference type="GO" id="GO:0005634">
    <property type="term" value="C:nucleus"/>
    <property type="evidence" value="ECO:0007669"/>
    <property type="project" value="TreeGrafter"/>
</dbReference>
<dbReference type="Pfam" id="PF22528">
    <property type="entry name" value="PRMT_C"/>
    <property type="match status" value="1"/>
</dbReference>
<dbReference type="FunFam" id="3.40.50.150:FF:000003">
    <property type="entry name" value="Blast:Protein arginine N-methyltransferase 1"/>
    <property type="match status" value="1"/>
</dbReference>
<dbReference type="InterPro" id="IPR055135">
    <property type="entry name" value="PRMT_dom"/>
</dbReference>
<dbReference type="PANTHER" id="PTHR11006:SF124">
    <property type="entry name" value="ARGININE METHYLTRANSFERASE 1-RELATED"/>
    <property type="match status" value="1"/>
</dbReference>
<evidence type="ECO:0000256" key="6">
    <source>
        <dbReference type="PROSITE-ProRule" id="PRU01015"/>
    </source>
</evidence>
<keyword evidence="2 6" id="KW-0489">Methyltransferase</keyword>
<dbReference type="Pfam" id="PF13649">
    <property type="entry name" value="Methyltransf_25"/>
    <property type="match status" value="1"/>
</dbReference>
<proteinExistence type="predicted"/>
<dbReference type="AlphaFoldDB" id="A0A0R3W3L5"/>
<evidence type="ECO:0000256" key="1">
    <source>
        <dbReference type="ARBA" id="ARBA00011925"/>
    </source>
</evidence>
<evidence type="ECO:0000313" key="9">
    <source>
        <dbReference type="EMBL" id="VDK33565.1"/>
    </source>
</evidence>
<dbReference type="InterPro" id="IPR041698">
    <property type="entry name" value="Methyltransf_25"/>
</dbReference>
<name>A0A0R3W3L5_TAEAS</name>
<dbReference type="InterPro" id="IPR025799">
    <property type="entry name" value="Arg_MeTrfase"/>
</dbReference>
<dbReference type="GO" id="GO:0042054">
    <property type="term" value="F:histone methyltransferase activity"/>
    <property type="evidence" value="ECO:0007669"/>
    <property type="project" value="TreeGrafter"/>
</dbReference>
<feature type="domain" description="Protein arginine N-methyltransferase" evidence="8">
    <location>
        <begin position="168"/>
        <end position="335"/>
    </location>
</feature>
<dbReference type="GO" id="GO:0035242">
    <property type="term" value="F:protein-arginine omega-N asymmetric methyltransferase activity"/>
    <property type="evidence" value="ECO:0007669"/>
    <property type="project" value="UniProtKB-EC"/>
</dbReference>
<evidence type="ECO:0000313" key="10">
    <source>
        <dbReference type="Proteomes" id="UP000282613"/>
    </source>
</evidence>
<dbReference type="PROSITE" id="PS51678">
    <property type="entry name" value="SAM_MT_PRMT"/>
    <property type="match status" value="1"/>
</dbReference>
<sequence>MAQEEVNQDEVGKIPVNEMTSKDYYFDSYAHFGIHEEMLKDETRTVTYRNALLHNKHLVKGKVVLDVGCGTGILCLFAVKAGAKHVIGIECSNIIDHAREVVKANGMLSKITLIKGKVEEVSLPSGIEKVDIIISEWMGYCLFYESMLNTVLYARDKWLAPGGLIMPDRATLYICGIEDRQYKDEKINWWDNVYGFDMSCIRKVALTEPLVDVVDPNQVVTNCSLVKDVDMYTITVEDLTFSAPFQLTCKRNDYVHALVTFFNINFSCCHKYVGFSTGPDERRYTHWKQTVFYLDSGDGDECLTVKKNEEIRGIFSITPNNRNNRDLDISIKLNFVGELSSADKKFNYRMR</sequence>
<dbReference type="GO" id="GO:0035241">
    <property type="term" value="F:protein-arginine omega-N monomethyltransferase activity"/>
    <property type="evidence" value="ECO:0007669"/>
    <property type="project" value="TreeGrafter"/>
</dbReference>
<dbReference type="InterPro" id="IPR029063">
    <property type="entry name" value="SAM-dependent_MTases_sf"/>
</dbReference>
<dbReference type="EMBL" id="UYRS01018353">
    <property type="protein sequence ID" value="VDK33565.1"/>
    <property type="molecule type" value="Genomic_DNA"/>
</dbReference>
<dbReference type="EC" id="2.1.1.319" evidence="1"/>
<reference evidence="9 10" key="2">
    <citation type="submission" date="2018-11" db="EMBL/GenBank/DDBJ databases">
        <authorList>
            <consortium name="Pathogen Informatics"/>
        </authorList>
    </citation>
    <scope>NUCLEOTIDE SEQUENCE [LARGE SCALE GENOMIC DNA]</scope>
</reference>
<dbReference type="SUPFAM" id="SSF53335">
    <property type="entry name" value="S-adenosyl-L-methionine-dependent methyltransferases"/>
    <property type="match status" value="1"/>
</dbReference>
<dbReference type="CDD" id="cd02440">
    <property type="entry name" value="AdoMet_MTases"/>
    <property type="match status" value="1"/>
</dbReference>
<evidence type="ECO:0000259" key="7">
    <source>
        <dbReference type="Pfam" id="PF13649"/>
    </source>
</evidence>
<evidence type="ECO:0000256" key="4">
    <source>
        <dbReference type="ARBA" id="ARBA00022691"/>
    </source>
</evidence>
<dbReference type="PANTHER" id="PTHR11006">
    <property type="entry name" value="PROTEIN ARGININE N-METHYLTRANSFERASE"/>
    <property type="match status" value="1"/>
</dbReference>
<reference evidence="11" key="1">
    <citation type="submission" date="2017-02" db="UniProtKB">
        <authorList>
            <consortium name="WormBaseParasite"/>
        </authorList>
    </citation>
    <scope>IDENTIFICATION</scope>
</reference>
<keyword evidence="4 6" id="KW-0949">S-adenosyl-L-methionine</keyword>
<gene>
    <name evidence="9" type="ORF">TASK_LOCUS4521</name>
</gene>
<dbReference type="Proteomes" id="UP000282613">
    <property type="component" value="Unassembled WGS sequence"/>
</dbReference>
<dbReference type="Gene3D" id="2.70.160.11">
    <property type="entry name" value="Hnrnp arginine n-methyltransferase1"/>
    <property type="match status" value="1"/>
</dbReference>
<protein>
    <recommendedName>
        <fullName evidence="1">type I protein arginine methyltransferase</fullName>
        <ecNumber evidence="1">2.1.1.319</ecNumber>
    </recommendedName>
</protein>
<accession>A0A0R3W3L5</accession>
<dbReference type="OrthoDB" id="7848332at2759"/>
<evidence type="ECO:0000256" key="2">
    <source>
        <dbReference type="ARBA" id="ARBA00022603"/>
    </source>
</evidence>
<dbReference type="STRING" id="60517.A0A0R3W3L5"/>